<sequence length="90" mass="9539">MRARGFGELSVLPAGPSWEKALPGQAAKLAIAVLVMVTAVLIQPSEPDPLLRLAIVIGLLALAHSAAETTLVLSRLRRPDPFRVVRPGNP</sequence>
<proteinExistence type="predicted"/>
<dbReference type="EMBL" id="CP073249">
    <property type="protein sequence ID" value="QUF05947.1"/>
    <property type="molecule type" value="Genomic_DNA"/>
</dbReference>
<name>A0AA45L9Q8_9PSEU</name>
<evidence type="ECO:0000313" key="1">
    <source>
        <dbReference type="EMBL" id="QUF05947.1"/>
    </source>
</evidence>
<protein>
    <submittedName>
        <fullName evidence="1">Uncharacterized protein</fullName>
    </submittedName>
</protein>
<gene>
    <name evidence="1" type="ORF">KCV87_07715</name>
</gene>
<accession>A0AA45L9Q8</accession>
<dbReference type="AlphaFoldDB" id="A0AA45L9Q8"/>
<organism evidence="1 2">
    <name type="scientific">Actinosynnema pretiosum subsp. pretiosum</name>
    <dbReference type="NCBI Taxonomy" id="103721"/>
    <lineage>
        <taxon>Bacteria</taxon>
        <taxon>Bacillati</taxon>
        <taxon>Actinomycetota</taxon>
        <taxon>Actinomycetes</taxon>
        <taxon>Pseudonocardiales</taxon>
        <taxon>Pseudonocardiaceae</taxon>
        <taxon>Actinosynnema</taxon>
    </lineage>
</organism>
<evidence type="ECO:0000313" key="2">
    <source>
        <dbReference type="Proteomes" id="UP000677152"/>
    </source>
</evidence>
<reference evidence="1" key="1">
    <citation type="submission" date="2021-04" db="EMBL/GenBank/DDBJ databases">
        <title>Genomic sequence of Actinosynnema pretiosum subsp. pretiosum ATCC 31280 (C-14919).</title>
        <authorList>
            <person name="Bai L."/>
            <person name="Wang X."/>
            <person name="Xiao Y."/>
        </authorList>
    </citation>
    <scope>NUCLEOTIDE SEQUENCE</scope>
    <source>
        <strain evidence="1">ATCC 31280</strain>
    </source>
</reference>
<dbReference type="Proteomes" id="UP000677152">
    <property type="component" value="Chromosome"/>
</dbReference>